<evidence type="ECO:0000313" key="1">
    <source>
        <dbReference type="EMBL" id="CAD6992183.1"/>
    </source>
</evidence>
<organism evidence="1 2">
    <name type="scientific">Ceratitis capitata</name>
    <name type="common">Mediterranean fruit fly</name>
    <name type="synonym">Tephritis capitata</name>
    <dbReference type="NCBI Taxonomy" id="7213"/>
    <lineage>
        <taxon>Eukaryota</taxon>
        <taxon>Metazoa</taxon>
        <taxon>Ecdysozoa</taxon>
        <taxon>Arthropoda</taxon>
        <taxon>Hexapoda</taxon>
        <taxon>Insecta</taxon>
        <taxon>Pterygota</taxon>
        <taxon>Neoptera</taxon>
        <taxon>Endopterygota</taxon>
        <taxon>Diptera</taxon>
        <taxon>Brachycera</taxon>
        <taxon>Muscomorpha</taxon>
        <taxon>Tephritoidea</taxon>
        <taxon>Tephritidae</taxon>
        <taxon>Ceratitis</taxon>
        <taxon>Ceratitis</taxon>
    </lineage>
</organism>
<keyword evidence="2" id="KW-1185">Reference proteome</keyword>
<dbReference type="AlphaFoldDB" id="A0A811U419"/>
<evidence type="ECO:0000313" key="2">
    <source>
        <dbReference type="Proteomes" id="UP000606786"/>
    </source>
</evidence>
<dbReference type="EMBL" id="CAJHJT010000001">
    <property type="protein sequence ID" value="CAD6992183.1"/>
    <property type="molecule type" value="Genomic_DNA"/>
</dbReference>
<gene>
    <name evidence="1" type="ORF">CCAP1982_LOCUS1056</name>
</gene>
<accession>A0A811U419</accession>
<sequence length="100" mass="11674">MRNNPTSTRTIILLQRRYACASVCRKFDVEKLQSQQTAERFSTRLEFLLSESTLQQLGIRELWDGISSTLRTAANETIGFRKGRKNSWYNEDCRVAVERK</sequence>
<protein>
    <submittedName>
        <fullName evidence="1">(Mediterranean fruit fly) hypothetical protein</fullName>
    </submittedName>
</protein>
<name>A0A811U419_CERCA</name>
<reference evidence="1" key="1">
    <citation type="submission" date="2020-11" db="EMBL/GenBank/DDBJ databases">
        <authorList>
            <person name="Whitehead M."/>
        </authorList>
    </citation>
    <scope>NUCLEOTIDE SEQUENCE</scope>
    <source>
        <strain evidence="1">EGII</strain>
    </source>
</reference>
<dbReference type="Proteomes" id="UP000606786">
    <property type="component" value="Unassembled WGS sequence"/>
</dbReference>
<comment type="caution">
    <text evidence="1">The sequence shown here is derived from an EMBL/GenBank/DDBJ whole genome shotgun (WGS) entry which is preliminary data.</text>
</comment>
<proteinExistence type="predicted"/>